<feature type="chain" id="PRO_5012599659" description="Dipeptidyl carboxypeptidase" evidence="16">
    <location>
        <begin position="20"/>
        <end position="680"/>
    </location>
</feature>
<dbReference type="RefSeq" id="WP_088594508.1">
    <property type="nucleotide sequence ID" value="NZ_CP022022.1"/>
</dbReference>
<evidence type="ECO:0000256" key="2">
    <source>
        <dbReference type="ARBA" id="ARBA00006040"/>
    </source>
</evidence>
<evidence type="ECO:0000256" key="5">
    <source>
        <dbReference type="ARBA" id="ARBA00022670"/>
    </source>
</evidence>
<dbReference type="GO" id="GO:0006508">
    <property type="term" value="P:proteolysis"/>
    <property type="evidence" value="ECO:0007669"/>
    <property type="project" value="UniProtKB-KW"/>
</dbReference>
<evidence type="ECO:0000256" key="12">
    <source>
        <dbReference type="ARBA" id="ARBA00066668"/>
    </source>
</evidence>
<name>A0A1Z4BQL3_9FLAO</name>
<dbReference type="PROSITE" id="PS51257">
    <property type="entry name" value="PROKAR_LIPOPROTEIN"/>
    <property type="match status" value="1"/>
</dbReference>
<dbReference type="CDD" id="cd06456">
    <property type="entry name" value="M3A_DCP"/>
    <property type="match status" value="1"/>
</dbReference>
<comment type="cofactor">
    <cofactor evidence="15">
        <name>Zn(2+)</name>
        <dbReference type="ChEBI" id="CHEBI:29105"/>
    </cofactor>
    <text evidence="15">Binds 1 zinc ion.</text>
</comment>
<comment type="similarity">
    <text evidence="2 15">Belongs to the peptidase M3 family.</text>
</comment>
<dbReference type="FunFam" id="3.40.390.10:FF:000009">
    <property type="entry name" value="Oligopeptidase A"/>
    <property type="match status" value="1"/>
</dbReference>
<dbReference type="GO" id="GO:0005829">
    <property type="term" value="C:cytosol"/>
    <property type="evidence" value="ECO:0007669"/>
    <property type="project" value="UniProtKB-ARBA"/>
</dbReference>
<evidence type="ECO:0000313" key="18">
    <source>
        <dbReference type="EMBL" id="ASF43560.1"/>
    </source>
</evidence>
<keyword evidence="6 15" id="KW-0479">Metal-binding</keyword>
<evidence type="ECO:0000256" key="3">
    <source>
        <dbReference type="ARBA" id="ARBA00022490"/>
    </source>
</evidence>
<evidence type="ECO:0000256" key="10">
    <source>
        <dbReference type="ARBA" id="ARBA00052506"/>
    </source>
</evidence>
<gene>
    <name evidence="18" type="ORF">CBG49_11010</name>
</gene>
<keyword evidence="4 18" id="KW-0121">Carboxypeptidase</keyword>
<dbReference type="EC" id="3.4.15.5" evidence="12"/>
<comment type="catalytic activity">
    <reaction evidence="10">
        <text>Hydrolysis of unblocked, C-terminal dipeptides from oligopeptides, with broad specificity. Does not hydrolyze bonds in which P1' is Pro, or both P1 and P1' are Gly.</text>
        <dbReference type="EC" id="3.4.15.5"/>
    </reaction>
</comment>
<accession>A0A1Z4BQL3</accession>
<comment type="subcellular location">
    <subcellularLocation>
        <location evidence="1">Cytoplasm</location>
    </subcellularLocation>
</comment>
<keyword evidence="3" id="KW-0963">Cytoplasm</keyword>
<reference evidence="19" key="1">
    <citation type="submission" date="2017-06" db="EMBL/GenBank/DDBJ databases">
        <title>Complete genome sequence of Capnocytophaga sp. KCOM 1579 (=ChDC OS43) isolated from a human refractory periapical abscess lesion.</title>
        <authorList>
            <person name="Kook J.-K."/>
            <person name="Park S.-N."/>
            <person name="Lim Y.K."/>
            <person name="Roh H."/>
        </authorList>
    </citation>
    <scope>NUCLEOTIDE SEQUENCE [LARGE SCALE GENOMIC DNA]</scope>
    <source>
        <strain evidence="19">ChDC OS43</strain>
    </source>
</reference>
<evidence type="ECO:0000256" key="8">
    <source>
        <dbReference type="ARBA" id="ARBA00022833"/>
    </source>
</evidence>
<evidence type="ECO:0000256" key="16">
    <source>
        <dbReference type="SAM" id="SignalP"/>
    </source>
</evidence>
<dbReference type="Gene3D" id="1.10.1370.40">
    <property type="match status" value="3"/>
</dbReference>
<keyword evidence="19" id="KW-1185">Reference proteome</keyword>
<organism evidence="18 19">
    <name type="scientific">Capnocytophaga endodontalis</name>
    <dbReference type="NCBI Taxonomy" id="2708117"/>
    <lineage>
        <taxon>Bacteria</taxon>
        <taxon>Pseudomonadati</taxon>
        <taxon>Bacteroidota</taxon>
        <taxon>Flavobacteriia</taxon>
        <taxon>Flavobacteriales</taxon>
        <taxon>Flavobacteriaceae</taxon>
        <taxon>Capnocytophaga</taxon>
    </lineage>
</organism>
<evidence type="ECO:0000313" key="19">
    <source>
        <dbReference type="Proteomes" id="UP000197007"/>
    </source>
</evidence>
<sequence length="680" mass="76571">MKLLLFSAAILLTALVACNDSKTSKMTENTENNPLLVESTLPYGAPDFSKIKDEHYRPALLKGMALQNERIAAIANSNEAPTFENTIIALEKSGVELERASAVFNALTEANTNDTLKVLQKELSPKFAEHADGIHLNEKLFARIKALYDKRDSLKLDAESLKLLENYYEDFVVAGANLSATDKETLKKYNSELASLETDFNQTLLEGSLAAAQTINGQKVAIVNTTQQPLLSELADRNARKQLFEASWNRTDGGAHSTNDILKRIALLRAKKAELLGFKNYAEWSLQRTMAKTPAAIAQFFKDLVPASVGKAKAEAKEIQAQIAKTGGNFTLEPYDWNFYAEQVRKAKYDLDENEIKPYFELKNALENGVFYAATKLYGITFKERKDIPVYHPDVIVYELFEEDGTPLGLFYGDFFARESKRGGAWMSNFVNQSKLLGTKPVIYNVCNYVKPAEGKPALLTYDELTTLFHEFGHALHGFFANQQYASLSGTAVARDFVEFPSQFNEHWALYPEVLKNYAVHYETKQPIPQALIDKIKKASTFNEGYAFTEVLAAANLDLQWHTIPSDTIINNVSDFEKKALERTGLWVKEVPPRYRSSYFAHIFGGGYGAGYYSYQWTEMLCHDAYQWFEENGGLTRANGQRFRDLILSKGNTMDYEKMYLAFRGKAPAIEPLLKARGLK</sequence>
<evidence type="ECO:0000256" key="4">
    <source>
        <dbReference type="ARBA" id="ARBA00022645"/>
    </source>
</evidence>
<dbReference type="GO" id="GO:0004222">
    <property type="term" value="F:metalloendopeptidase activity"/>
    <property type="evidence" value="ECO:0007669"/>
    <property type="project" value="InterPro"/>
</dbReference>
<dbReference type="PANTHER" id="PTHR43660:SF1">
    <property type="entry name" value="DIPEPTIDYL CARBOXYPEPTIDASE"/>
    <property type="match status" value="1"/>
</dbReference>
<keyword evidence="5 15" id="KW-0645">Protease</keyword>
<dbReference type="InterPro" id="IPR034005">
    <property type="entry name" value="M3A_DCP"/>
</dbReference>
<feature type="signal peptide" evidence="16">
    <location>
        <begin position="1"/>
        <end position="19"/>
    </location>
</feature>
<proteinExistence type="inferred from homology"/>
<dbReference type="GO" id="GO:0008241">
    <property type="term" value="F:peptidyl-dipeptidase activity"/>
    <property type="evidence" value="ECO:0007669"/>
    <property type="project" value="UniProtKB-EC"/>
</dbReference>
<evidence type="ECO:0000256" key="1">
    <source>
        <dbReference type="ARBA" id="ARBA00004496"/>
    </source>
</evidence>
<evidence type="ECO:0000256" key="9">
    <source>
        <dbReference type="ARBA" id="ARBA00023049"/>
    </source>
</evidence>
<evidence type="ECO:0000256" key="15">
    <source>
        <dbReference type="RuleBase" id="RU003435"/>
    </source>
</evidence>
<evidence type="ECO:0000256" key="13">
    <source>
        <dbReference type="ARBA" id="ARBA00070755"/>
    </source>
</evidence>
<evidence type="ECO:0000256" key="11">
    <source>
        <dbReference type="ARBA" id="ARBA00054529"/>
    </source>
</evidence>
<dbReference type="KEGG" id="capn:CBG49_11010"/>
<dbReference type="AlphaFoldDB" id="A0A1Z4BQL3"/>
<dbReference type="PANTHER" id="PTHR43660">
    <property type="entry name" value="DIPEPTIDYL CARBOXYPEPTIDASE"/>
    <property type="match status" value="1"/>
</dbReference>
<evidence type="ECO:0000256" key="14">
    <source>
        <dbReference type="ARBA" id="ARBA00075608"/>
    </source>
</evidence>
<keyword evidence="16" id="KW-0732">Signal</keyword>
<evidence type="ECO:0000256" key="6">
    <source>
        <dbReference type="ARBA" id="ARBA00022723"/>
    </source>
</evidence>
<dbReference type="GO" id="GO:0004180">
    <property type="term" value="F:carboxypeptidase activity"/>
    <property type="evidence" value="ECO:0007669"/>
    <property type="project" value="UniProtKB-KW"/>
</dbReference>
<dbReference type="Pfam" id="PF01432">
    <property type="entry name" value="Peptidase_M3"/>
    <property type="match status" value="1"/>
</dbReference>
<dbReference type="SUPFAM" id="SSF55486">
    <property type="entry name" value="Metalloproteases ('zincins'), catalytic domain"/>
    <property type="match status" value="1"/>
</dbReference>
<keyword evidence="8 15" id="KW-0862">Zinc</keyword>
<keyword evidence="9 15" id="KW-0482">Metalloprotease</keyword>
<feature type="domain" description="Peptidase M3A/M3B catalytic" evidence="17">
    <location>
        <begin position="231"/>
        <end position="678"/>
    </location>
</feature>
<dbReference type="InterPro" id="IPR001567">
    <property type="entry name" value="Pept_M3A_M3B_dom"/>
</dbReference>
<dbReference type="EMBL" id="CP022022">
    <property type="protein sequence ID" value="ASF43560.1"/>
    <property type="molecule type" value="Genomic_DNA"/>
</dbReference>
<keyword evidence="7 15" id="KW-0378">Hydrolase</keyword>
<evidence type="ECO:0000259" key="17">
    <source>
        <dbReference type="Pfam" id="PF01432"/>
    </source>
</evidence>
<dbReference type="InterPro" id="IPR045090">
    <property type="entry name" value="Pept_M3A_M3B"/>
</dbReference>
<protein>
    <recommendedName>
        <fullName evidence="13">Dipeptidyl carboxypeptidase</fullName>
        <ecNumber evidence="12">3.4.15.5</ecNumber>
    </recommendedName>
    <alternativeName>
        <fullName evidence="14">Peptidyl-dipeptidase Dcp</fullName>
    </alternativeName>
</protein>
<comment type="function">
    <text evidence="11">Removes dipeptides from the C-termini of N-blocked tripeptides, tetrapeptides and larger peptides.</text>
</comment>
<evidence type="ECO:0000256" key="7">
    <source>
        <dbReference type="ARBA" id="ARBA00022801"/>
    </source>
</evidence>
<dbReference type="GO" id="GO:0046872">
    <property type="term" value="F:metal ion binding"/>
    <property type="evidence" value="ECO:0007669"/>
    <property type="project" value="UniProtKB-UniRule"/>
</dbReference>
<dbReference type="Proteomes" id="UP000197007">
    <property type="component" value="Chromosome"/>
</dbReference>
<dbReference type="FunFam" id="1.10.1370.40:FF:000001">
    <property type="entry name" value="Dipeptidyl carboxypeptidase II"/>
    <property type="match status" value="1"/>
</dbReference>